<comment type="caution">
    <text evidence="1">The sequence shown here is derived from an EMBL/GenBank/DDBJ whole genome shotgun (WGS) entry which is preliminary data.</text>
</comment>
<gene>
    <name evidence="1" type="ORF">BJ138DRAFT_1177930</name>
</gene>
<proteinExistence type="predicted"/>
<sequence>MTSLLILQCILILMLTVVCRSLWKFVATSPLDNIPGPKRQSLWAGNLKQLFDPHGWEFHRTLTQTFGRISMLHGMFGDKLLYVYDPKAMHHILVKDQYVFEETRQFIATNKLVFGDGLLSTEGDHHKRQRKMLNPVFSINHMRHMIPVFQEITGMLRDTIADQVKDGPKEINMLEWFTRTALELVGQSGLGYSFDSLKVNTPSNAYSFAVKNFVPALQKTMMVRQYLPMLSKLGPASFRKWVVKTLPWKALRELDDIVEIMDKTSTEVFESKKAALERGEETVMQQIGQGKDIMSILLRANMTASEGDRLPDSELMGQMSTLVFAAMDTTSGALARTFLTLAEHPEAQEKLRQELIQARAEKGVLDHDDLVGLPYLDAVCRETLRLYPPVTGVLRAPRQDIVLPFGNPIKGVDGKELHEVLVPKNTNIMVSILGSNRNPEIWGEDALEWKPERWLSPLPKTVTEAGIPGVYSHLMTFIGGGRSCIGFKFSQLEMKVVLATLIETFSFKPSKEIVWSMGLSAPRVKDSGSARLQLPLLVEAIKAT</sequence>
<name>A0ACB8AJV6_9AGAM</name>
<evidence type="ECO:0000313" key="2">
    <source>
        <dbReference type="Proteomes" id="UP000790377"/>
    </source>
</evidence>
<protein>
    <submittedName>
        <fullName evidence="1">Cytochrome P450</fullName>
    </submittedName>
</protein>
<evidence type="ECO:0000313" key="1">
    <source>
        <dbReference type="EMBL" id="KAH7913646.1"/>
    </source>
</evidence>
<accession>A0ACB8AJV6</accession>
<keyword evidence="2" id="KW-1185">Reference proteome</keyword>
<dbReference type="Proteomes" id="UP000790377">
    <property type="component" value="Unassembled WGS sequence"/>
</dbReference>
<dbReference type="EMBL" id="MU267627">
    <property type="protein sequence ID" value="KAH7913646.1"/>
    <property type="molecule type" value="Genomic_DNA"/>
</dbReference>
<organism evidence="1 2">
    <name type="scientific">Hygrophoropsis aurantiaca</name>
    <dbReference type="NCBI Taxonomy" id="72124"/>
    <lineage>
        <taxon>Eukaryota</taxon>
        <taxon>Fungi</taxon>
        <taxon>Dikarya</taxon>
        <taxon>Basidiomycota</taxon>
        <taxon>Agaricomycotina</taxon>
        <taxon>Agaricomycetes</taxon>
        <taxon>Agaricomycetidae</taxon>
        <taxon>Boletales</taxon>
        <taxon>Coniophorineae</taxon>
        <taxon>Hygrophoropsidaceae</taxon>
        <taxon>Hygrophoropsis</taxon>
    </lineage>
</organism>
<reference evidence="1" key="1">
    <citation type="journal article" date="2021" name="New Phytol.">
        <title>Evolutionary innovations through gain and loss of genes in the ectomycorrhizal Boletales.</title>
        <authorList>
            <person name="Wu G."/>
            <person name="Miyauchi S."/>
            <person name="Morin E."/>
            <person name="Kuo A."/>
            <person name="Drula E."/>
            <person name="Varga T."/>
            <person name="Kohler A."/>
            <person name="Feng B."/>
            <person name="Cao Y."/>
            <person name="Lipzen A."/>
            <person name="Daum C."/>
            <person name="Hundley H."/>
            <person name="Pangilinan J."/>
            <person name="Johnson J."/>
            <person name="Barry K."/>
            <person name="LaButti K."/>
            <person name="Ng V."/>
            <person name="Ahrendt S."/>
            <person name="Min B."/>
            <person name="Choi I.G."/>
            <person name="Park H."/>
            <person name="Plett J.M."/>
            <person name="Magnuson J."/>
            <person name="Spatafora J.W."/>
            <person name="Nagy L.G."/>
            <person name="Henrissat B."/>
            <person name="Grigoriev I.V."/>
            <person name="Yang Z.L."/>
            <person name="Xu J."/>
            <person name="Martin F.M."/>
        </authorList>
    </citation>
    <scope>NUCLEOTIDE SEQUENCE</scope>
    <source>
        <strain evidence="1">ATCC 28755</strain>
    </source>
</reference>